<dbReference type="Gene3D" id="3.90.1150.170">
    <property type="match status" value="1"/>
</dbReference>
<feature type="region of interest" description="Disordered" evidence="4">
    <location>
        <begin position="246"/>
        <end position="271"/>
    </location>
</feature>
<keyword evidence="6" id="KW-1185">Reference proteome</keyword>
<name>A0A5N6TXL3_ASPAV</name>
<organism evidence="5 6">
    <name type="scientific">Aspergillus avenaceus</name>
    <dbReference type="NCBI Taxonomy" id="36643"/>
    <lineage>
        <taxon>Eukaryota</taxon>
        <taxon>Fungi</taxon>
        <taxon>Dikarya</taxon>
        <taxon>Ascomycota</taxon>
        <taxon>Pezizomycotina</taxon>
        <taxon>Eurotiomycetes</taxon>
        <taxon>Eurotiomycetidae</taxon>
        <taxon>Eurotiales</taxon>
        <taxon>Aspergillaceae</taxon>
        <taxon>Aspergillus</taxon>
        <taxon>Aspergillus subgen. Circumdati</taxon>
    </lineage>
</organism>
<keyword evidence="3" id="KW-0456">Lyase</keyword>
<dbReference type="InterPro" id="IPR015424">
    <property type="entry name" value="PyrdxlP-dep_Trfase"/>
</dbReference>
<sequence length="1004" mass="111820">MVGDILNDAENCRRYTYPQEENAKHIPERVKTTDGFTTNARKLANVVRQAAHLISDHTSPFWSPRYQTGTSDPSIIALAGQLLGVMYNVDNATAGASPLAQIAERLVVEQLCDMVGFDSGRGDLSRASGHMTSDSATANLEALHIARDLKIYPLALLYKASKGPEDDPICKAIRDVKVRKCSDNDSVPQQPLTRMTTWDVLNLTTETILSIPKQLNDACGISQKHIEYMLKEYFKDHFMVNADCGEPEEEEKDKQKKEEINLPGDDLINPLKVDHTGSPRPKHLASTTWHNIPPNTEGLTGIRSTDIERVDIDKDCRLSIKELETRLDHFCKMEQPVYAVVVTIGSSNEGAVDSLSEVLEQRENFKRKGLYFPVHVDATEGGYFTSIVSSAVMKGEKKIPLFPATGLSTDLALKIHTQLQLRQLPKVESVTLDPGRSGVVPNQAGVLLYRYEGMKYLRESSSDSSNFVGSKHGAAAIATWLANETIGLHPNGFGAHFKEISMSSARIAAHLTAGIEEDDPFICVPLNEPPNSLGTNGTEIVQSIRESILSSSNKEIRQCDCGITTMHTLRAVGPDLNTNVFALNWREANDHPNKDVERANYFMRRIAKRFSASPLHQKTTGPRFHLSLVEFTPGTHKAPRQDLLRRLGLHPEEKPILALRNIVTSPFPLDRDFVHGMMQEFRQVAKEEAEVSRRGLANKAVRQFLMQGTEEIFLVMRTCFFQPNLRNQVILQVSLNEEDLNKYKAFKTRSGSQAVFLKTIEEIVESDLQANRQFKGELYNVLGAGNHVDFRILNVLPVDVDHEGLVDIGTPFLVYGEKQKHLTHLVGKAPNFELYASNITLEPERSCPRGAVLLLSDIPETIIQPFSVKDNTLFSDPNRRFSCWVLCPQVNAQQDTGESDRRGSQGNSQGGSPAGTQERTQEQSPEAPVPPPKQSRANQPPESLRDTQEGDSDSIPLEYGEAVLTLGNQVYLDDYSVNNDPNYIAGKDEVVTRQLFDQIRAQLK</sequence>
<dbReference type="EMBL" id="ML742084">
    <property type="protein sequence ID" value="KAE8150821.1"/>
    <property type="molecule type" value="Genomic_DNA"/>
</dbReference>
<evidence type="ECO:0000256" key="4">
    <source>
        <dbReference type="SAM" id="MobiDB-lite"/>
    </source>
</evidence>
<evidence type="ECO:0000313" key="6">
    <source>
        <dbReference type="Proteomes" id="UP000325780"/>
    </source>
</evidence>
<dbReference type="PANTHER" id="PTHR42735">
    <property type="match status" value="1"/>
</dbReference>
<dbReference type="GO" id="GO:0016740">
    <property type="term" value="F:transferase activity"/>
    <property type="evidence" value="ECO:0007669"/>
    <property type="project" value="UniProtKB-KW"/>
</dbReference>
<protein>
    <submittedName>
        <fullName evidence="5">Pyridoxal phosphate-dependent transferase</fullName>
    </submittedName>
</protein>
<keyword evidence="2" id="KW-0663">Pyridoxal phosphate</keyword>
<evidence type="ECO:0000256" key="3">
    <source>
        <dbReference type="ARBA" id="ARBA00023239"/>
    </source>
</evidence>
<dbReference type="InterPro" id="IPR015421">
    <property type="entry name" value="PyrdxlP-dep_Trfase_major"/>
</dbReference>
<dbReference type="Gene3D" id="3.40.640.10">
    <property type="entry name" value="Type I PLP-dependent aspartate aminotransferase-like (Major domain)"/>
    <property type="match status" value="2"/>
</dbReference>
<dbReference type="AlphaFoldDB" id="A0A5N6TXL3"/>
<gene>
    <name evidence="5" type="ORF">BDV25DRAFT_139417</name>
</gene>
<keyword evidence="5" id="KW-0808">Transferase</keyword>
<feature type="region of interest" description="Disordered" evidence="4">
    <location>
        <begin position="894"/>
        <end position="954"/>
    </location>
</feature>
<comment type="cofactor">
    <cofactor evidence="1">
        <name>pyridoxal 5'-phosphate</name>
        <dbReference type="ChEBI" id="CHEBI:597326"/>
    </cofactor>
</comment>
<dbReference type="PANTHER" id="PTHR42735:SF4">
    <property type="entry name" value="PYRIDOXAL PHOSPHATE-DEPENDENT DECARBOXYLASE FAMILY PROTEIN"/>
    <property type="match status" value="1"/>
</dbReference>
<feature type="compositionally biased region" description="Polar residues" evidence="4">
    <location>
        <begin position="914"/>
        <end position="924"/>
    </location>
</feature>
<feature type="compositionally biased region" description="Polar residues" evidence="4">
    <location>
        <begin position="285"/>
        <end position="297"/>
    </location>
</feature>
<reference evidence="5 6" key="1">
    <citation type="submission" date="2019-04" db="EMBL/GenBank/DDBJ databases">
        <title>Friends and foes A comparative genomics study of 23 Aspergillus species from section Flavi.</title>
        <authorList>
            <consortium name="DOE Joint Genome Institute"/>
            <person name="Kjaerbolling I."/>
            <person name="Vesth T."/>
            <person name="Frisvad J.C."/>
            <person name="Nybo J.L."/>
            <person name="Theobald S."/>
            <person name="Kildgaard S."/>
            <person name="Isbrandt T."/>
            <person name="Kuo A."/>
            <person name="Sato A."/>
            <person name="Lyhne E.K."/>
            <person name="Kogle M.E."/>
            <person name="Wiebenga A."/>
            <person name="Kun R.S."/>
            <person name="Lubbers R.J."/>
            <person name="Makela M.R."/>
            <person name="Barry K."/>
            <person name="Chovatia M."/>
            <person name="Clum A."/>
            <person name="Daum C."/>
            <person name="Haridas S."/>
            <person name="He G."/>
            <person name="LaButti K."/>
            <person name="Lipzen A."/>
            <person name="Mondo S."/>
            <person name="Riley R."/>
            <person name="Salamov A."/>
            <person name="Simmons B.A."/>
            <person name="Magnuson J.K."/>
            <person name="Henrissat B."/>
            <person name="Mortensen U.H."/>
            <person name="Larsen T.O."/>
            <person name="Devries R.P."/>
            <person name="Grigoriev I.V."/>
            <person name="Machida M."/>
            <person name="Baker S.E."/>
            <person name="Andersen M.R."/>
        </authorList>
    </citation>
    <scope>NUCLEOTIDE SEQUENCE [LARGE SCALE GENOMIC DNA]</scope>
    <source>
        <strain evidence="5 6">IBT 18842</strain>
    </source>
</reference>
<evidence type="ECO:0000256" key="2">
    <source>
        <dbReference type="ARBA" id="ARBA00022898"/>
    </source>
</evidence>
<feature type="region of interest" description="Disordered" evidence="4">
    <location>
        <begin position="278"/>
        <end position="297"/>
    </location>
</feature>
<dbReference type="OrthoDB" id="2161780at2759"/>
<dbReference type="InterPro" id="IPR050477">
    <property type="entry name" value="GrpII_AminoAcid_Decarb"/>
</dbReference>
<dbReference type="SUPFAM" id="SSF53383">
    <property type="entry name" value="PLP-dependent transferases"/>
    <property type="match status" value="1"/>
</dbReference>
<accession>A0A5N6TXL3</accession>
<dbReference type="Proteomes" id="UP000325780">
    <property type="component" value="Unassembled WGS sequence"/>
</dbReference>
<evidence type="ECO:0000313" key="5">
    <source>
        <dbReference type="EMBL" id="KAE8150821.1"/>
    </source>
</evidence>
<evidence type="ECO:0000256" key="1">
    <source>
        <dbReference type="ARBA" id="ARBA00001933"/>
    </source>
</evidence>
<proteinExistence type="predicted"/>